<organism evidence="1">
    <name type="scientific">Tanacetum cinerariifolium</name>
    <name type="common">Dalmatian daisy</name>
    <name type="synonym">Chrysanthemum cinerariifolium</name>
    <dbReference type="NCBI Taxonomy" id="118510"/>
    <lineage>
        <taxon>Eukaryota</taxon>
        <taxon>Viridiplantae</taxon>
        <taxon>Streptophyta</taxon>
        <taxon>Embryophyta</taxon>
        <taxon>Tracheophyta</taxon>
        <taxon>Spermatophyta</taxon>
        <taxon>Magnoliopsida</taxon>
        <taxon>eudicotyledons</taxon>
        <taxon>Gunneridae</taxon>
        <taxon>Pentapetalae</taxon>
        <taxon>asterids</taxon>
        <taxon>campanulids</taxon>
        <taxon>Asterales</taxon>
        <taxon>Asteraceae</taxon>
        <taxon>Asteroideae</taxon>
        <taxon>Anthemideae</taxon>
        <taxon>Anthemidinae</taxon>
        <taxon>Tanacetum</taxon>
    </lineage>
</organism>
<dbReference type="AlphaFoldDB" id="A0A699TS70"/>
<accession>A0A699TS70</accession>
<name>A0A699TS70_TANCI</name>
<feature type="non-terminal residue" evidence="1">
    <location>
        <position position="1"/>
    </location>
</feature>
<protein>
    <submittedName>
        <fullName evidence="1">Uncharacterized protein</fullName>
    </submittedName>
</protein>
<proteinExistence type="predicted"/>
<sequence>RRSVNTPDWEPQFIMRCRREISKDLRLAREINALCDRLIAVVDEREAFADELDMLVGKYVSGKMVQAYNVAVF</sequence>
<dbReference type="EMBL" id="BKCJ011253790">
    <property type="protein sequence ID" value="GFD10664.1"/>
    <property type="molecule type" value="Genomic_DNA"/>
</dbReference>
<evidence type="ECO:0000313" key="1">
    <source>
        <dbReference type="EMBL" id="GFD10664.1"/>
    </source>
</evidence>
<gene>
    <name evidence="1" type="ORF">Tci_882633</name>
</gene>
<reference evidence="1" key="1">
    <citation type="journal article" date="2019" name="Sci. Rep.">
        <title>Draft genome of Tanacetum cinerariifolium, the natural source of mosquito coil.</title>
        <authorList>
            <person name="Yamashiro T."/>
            <person name="Shiraishi A."/>
            <person name="Satake H."/>
            <person name="Nakayama K."/>
        </authorList>
    </citation>
    <scope>NUCLEOTIDE SEQUENCE</scope>
</reference>
<comment type="caution">
    <text evidence="1">The sequence shown here is derived from an EMBL/GenBank/DDBJ whole genome shotgun (WGS) entry which is preliminary data.</text>
</comment>